<evidence type="ECO:0000256" key="2">
    <source>
        <dbReference type="ARBA" id="ARBA00022840"/>
    </source>
</evidence>
<dbReference type="PROSITE" id="PS51194">
    <property type="entry name" value="HELICASE_CTER"/>
    <property type="match status" value="1"/>
</dbReference>
<feature type="domain" description="Helicase ATP-binding" evidence="4">
    <location>
        <begin position="85"/>
        <end position="265"/>
    </location>
</feature>
<dbReference type="GO" id="GO:0036297">
    <property type="term" value="P:interstrand cross-link repair"/>
    <property type="evidence" value="ECO:0007669"/>
    <property type="project" value="TreeGrafter"/>
</dbReference>
<proteinExistence type="predicted"/>
<evidence type="ECO:0000256" key="1">
    <source>
        <dbReference type="ARBA" id="ARBA00022741"/>
    </source>
</evidence>
<dbReference type="PROSITE" id="PS51192">
    <property type="entry name" value="HELICASE_ATP_BIND_1"/>
    <property type="match status" value="1"/>
</dbReference>
<dbReference type="PANTHER" id="PTHR47957:SF3">
    <property type="entry name" value="ATP-DEPENDENT HELICASE HRQ1"/>
    <property type="match status" value="1"/>
</dbReference>
<dbReference type="AlphaFoldDB" id="A0A410RUP2"/>
<dbReference type="InterPro" id="IPR001650">
    <property type="entry name" value="Helicase_C-like"/>
</dbReference>
<dbReference type="InterPro" id="IPR014001">
    <property type="entry name" value="Helicase_ATP-bd"/>
</dbReference>
<dbReference type="PANTHER" id="PTHR47957">
    <property type="entry name" value="ATP-DEPENDENT HELICASE HRQ1"/>
    <property type="match status" value="1"/>
</dbReference>
<dbReference type="SMART" id="SM00490">
    <property type="entry name" value="HELICc"/>
    <property type="match status" value="1"/>
</dbReference>
<dbReference type="SMART" id="SM00487">
    <property type="entry name" value="DEXDc"/>
    <property type="match status" value="1"/>
</dbReference>
<accession>A0A410RUP2</accession>
<dbReference type="Pfam" id="PF22982">
    <property type="entry name" value="WHD_HRQ1"/>
    <property type="match status" value="1"/>
</dbReference>
<dbReference type="RefSeq" id="WP_205694591.1">
    <property type="nucleotide sequence ID" value="NZ_CP034669.1"/>
</dbReference>
<dbReference type="InterPro" id="IPR027417">
    <property type="entry name" value="P-loop_NTPase"/>
</dbReference>
<evidence type="ECO:0000313" key="7">
    <source>
        <dbReference type="Proteomes" id="UP000288758"/>
    </source>
</evidence>
<sequence>MKPEKESEAFSGPRRTPWSGARGLDAVLQGWRTDRQVWPNIVHDAVTPARSGVFAPLPEGLSPQVRDALKRRGVEQLFSHQAEAFERARDGESLVIATPTASGKSLCYNLPLLDRFAREPEARALYLFPTKALSRDQEESLRAFMREAGLGHGAITFDGDTPGDARRAARERAGVVLTNPDMLHTGILPHHANWARLFSNLRYVVIDELHTYRGVFGSHLANVLRRLQRVARFHGASPTFILASATIGNPKAHAERMLGREVALVSQSGAPSGERRVMVYNPPVVNAELGIRASYLKSAVRLTSDLVRAGVSTLLFGQSRNNVEVMLKYLRDRFVEEKLDPSLIQGYRGGYLPGTRRATEAAMRAGEVRCVVATNALELGIDIGSLDAVVCAGYPGSVAALAQRFGRAGRRGMGSLALLVTSSSPLDQYFAADPRALTGAPVEHARIDPDNVEILVQHLKCAAFELPFEEGDAFGDVPVENTTEALDFLTQHQVVHPSQAPEGGRRMFHWSSDAYPAHHVSLRSVGWDNVVVIERGTDKTLAEMDFRSAHTQLHEQAIYQHDSEQYQVELLDLENHKAFVRKVAPDYFTDAMTNVRVSVIQEDLGAPLGPALHAGLGEVSVIEKVVGYKKIKFHTHENVGYGDVRLPEMQMHTSALWLTVPEAVVRAMEAPRPAVIDALRGLGSALRTVACVGLMSDPRDLGRTLGSKDEPDGPPRKEGGVGFDPTLFLYDNVPGGVGLAARLYDQREELLLRGRKLLESCPCEDGCPACIGPAAGGQPGSAPSGSHPRKRLALELLAALGVAGVQ</sequence>
<organism evidence="6 7">
    <name type="scientific">Corallococcus coralloides</name>
    <name type="common">Myxococcus coralloides</name>
    <dbReference type="NCBI Taxonomy" id="184914"/>
    <lineage>
        <taxon>Bacteria</taxon>
        <taxon>Pseudomonadati</taxon>
        <taxon>Myxococcota</taxon>
        <taxon>Myxococcia</taxon>
        <taxon>Myxococcales</taxon>
        <taxon>Cystobacterineae</taxon>
        <taxon>Myxococcaceae</taxon>
        <taxon>Corallococcus</taxon>
    </lineage>
</organism>
<dbReference type="GO" id="GO:0005524">
    <property type="term" value="F:ATP binding"/>
    <property type="evidence" value="ECO:0007669"/>
    <property type="project" value="UniProtKB-KW"/>
</dbReference>
<dbReference type="EMBL" id="CP034669">
    <property type="protein sequence ID" value="QAT85541.1"/>
    <property type="molecule type" value="Genomic_DNA"/>
</dbReference>
<dbReference type="InterPro" id="IPR055227">
    <property type="entry name" value="HRQ1_WHD"/>
</dbReference>
<dbReference type="InterPro" id="IPR018973">
    <property type="entry name" value="MZB"/>
</dbReference>
<keyword evidence="2" id="KW-0067">ATP-binding</keyword>
<dbReference type="Pfam" id="PF00270">
    <property type="entry name" value="DEAD"/>
    <property type="match status" value="1"/>
</dbReference>
<feature type="domain" description="Helicase C-terminal" evidence="5">
    <location>
        <begin position="301"/>
        <end position="460"/>
    </location>
</feature>
<evidence type="ECO:0000256" key="3">
    <source>
        <dbReference type="SAM" id="MobiDB-lite"/>
    </source>
</evidence>
<dbReference type="GO" id="GO:0043138">
    <property type="term" value="F:3'-5' DNA helicase activity"/>
    <property type="evidence" value="ECO:0007669"/>
    <property type="project" value="TreeGrafter"/>
</dbReference>
<keyword evidence="1" id="KW-0547">Nucleotide-binding</keyword>
<evidence type="ECO:0000259" key="5">
    <source>
        <dbReference type="PROSITE" id="PS51194"/>
    </source>
</evidence>
<dbReference type="Proteomes" id="UP000288758">
    <property type="component" value="Chromosome"/>
</dbReference>
<dbReference type="GO" id="GO:0003676">
    <property type="term" value="F:nucleic acid binding"/>
    <property type="evidence" value="ECO:0007669"/>
    <property type="project" value="InterPro"/>
</dbReference>
<evidence type="ECO:0000313" key="6">
    <source>
        <dbReference type="EMBL" id="QAT85541.1"/>
    </source>
</evidence>
<keyword evidence="6" id="KW-0347">Helicase</keyword>
<evidence type="ECO:0000259" key="4">
    <source>
        <dbReference type="PROSITE" id="PS51192"/>
    </source>
</evidence>
<name>A0A410RUP2_CORCK</name>
<dbReference type="CDD" id="cd17923">
    <property type="entry name" value="DEXHc_Hrq1-like"/>
    <property type="match status" value="1"/>
</dbReference>
<dbReference type="GO" id="GO:0006289">
    <property type="term" value="P:nucleotide-excision repair"/>
    <property type="evidence" value="ECO:0007669"/>
    <property type="project" value="TreeGrafter"/>
</dbReference>
<dbReference type="Gene3D" id="3.40.50.300">
    <property type="entry name" value="P-loop containing nucleotide triphosphate hydrolases"/>
    <property type="match status" value="2"/>
</dbReference>
<feature type="compositionally biased region" description="Basic and acidic residues" evidence="3">
    <location>
        <begin position="700"/>
        <end position="719"/>
    </location>
</feature>
<reference evidence="6 7" key="1">
    <citation type="submission" date="2018-12" db="EMBL/GenBank/DDBJ databases">
        <title>Complete Genome Sequence of the Corallopyronin A producing Myxobacterium Corallococcus coralloides B035.</title>
        <authorList>
            <person name="Bouhired S.M."/>
            <person name="Rupp O."/>
            <person name="Blom J."/>
            <person name="Schaeberle T.F."/>
            <person name="Kehraus S."/>
            <person name="Schiefer A."/>
            <person name="Pfarr K."/>
            <person name="Goesmann A."/>
            <person name="Hoerauf A."/>
            <person name="Koenig G.M."/>
        </authorList>
    </citation>
    <scope>NUCLEOTIDE SEQUENCE [LARGE SCALE GENOMIC DNA]</scope>
    <source>
        <strain evidence="6 7">B035</strain>
    </source>
</reference>
<feature type="region of interest" description="Disordered" evidence="3">
    <location>
        <begin position="700"/>
        <end position="720"/>
    </location>
</feature>
<dbReference type="CDD" id="cd18797">
    <property type="entry name" value="SF2_C_Hrq"/>
    <property type="match status" value="1"/>
</dbReference>
<keyword evidence="6" id="KW-0378">Hydrolase</keyword>
<dbReference type="InterPro" id="IPR011545">
    <property type="entry name" value="DEAD/DEAH_box_helicase_dom"/>
</dbReference>
<dbReference type="Pfam" id="PF00271">
    <property type="entry name" value="Helicase_C"/>
    <property type="match status" value="1"/>
</dbReference>
<dbReference type="SUPFAM" id="SSF52540">
    <property type="entry name" value="P-loop containing nucleoside triphosphate hydrolases"/>
    <property type="match status" value="1"/>
</dbReference>
<protein>
    <submittedName>
        <fullName evidence="6">DEAD/DEAH box helicase</fullName>
    </submittedName>
</protein>
<dbReference type="Pfam" id="PF09369">
    <property type="entry name" value="MZB"/>
    <property type="match status" value="1"/>
</dbReference>
<gene>
    <name evidence="6" type="primary">yprA</name>
    <name evidence="6" type="ORF">EJ065_3981</name>
</gene>